<dbReference type="PROSITE" id="PS50214">
    <property type="entry name" value="DISINTEGRIN_2"/>
    <property type="match status" value="1"/>
</dbReference>
<keyword evidence="9" id="KW-0472">Membrane</keyword>
<feature type="domain" description="Disintegrin" evidence="11">
    <location>
        <begin position="510"/>
        <end position="600"/>
    </location>
</feature>
<evidence type="ECO:0000256" key="10">
    <source>
        <dbReference type="SAM" id="SignalP"/>
    </source>
</evidence>
<feature type="transmembrane region" description="Helical" evidence="9">
    <location>
        <begin position="703"/>
        <end position="724"/>
    </location>
</feature>
<feature type="binding site" evidence="8">
    <location>
        <position position="423"/>
    </location>
    <ligand>
        <name>Zn(2+)</name>
        <dbReference type="ChEBI" id="CHEBI:29105"/>
        <note>catalytic</note>
    </ligand>
</feature>
<dbReference type="InterPro" id="IPR001590">
    <property type="entry name" value="Peptidase_M12B"/>
</dbReference>
<dbReference type="PANTHER" id="PTHR11905">
    <property type="entry name" value="ADAM A DISINTEGRIN AND METALLOPROTEASE DOMAIN"/>
    <property type="match status" value="1"/>
</dbReference>
<dbReference type="InterPro" id="IPR024079">
    <property type="entry name" value="MetalloPept_cat_dom_sf"/>
</dbReference>
<keyword evidence="6" id="KW-1015">Disulfide bond</keyword>
<name>A0ABR3YSB1_9PEZI</name>
<evidence type="ECO:0000256" key="4">
    <source>
        <dbReference type="ARBA" id="ARBA00022833"/>
    </source>
</evidence>
<keyword evidence="3" id="KW-0378">Hydrolase</keyword>
<dbReference type="EMBL" id="JAWDJO010000158">
    <property type="protein sequence ID" value="KAL1891246.1"/>
    <property type="molecule type" value="Genomic_DNA"/>
</dbReference>
<evidence type="ECO:0000256" key="2">
    <source>
        <dbReference type="ARBA" id="ARBA00022723"/>
    </source>
</evidence>
<dbReference type="SMART" id="SM00608">
    <property type="entry name" value="ACR"/>
    <property type="match status" value="1"/>
</dbReference>
<evidence type="ECO:0000256" key="9">
    <source>
        <dbReference type="SAM" id="Phobius"/>
    </source>
</evidence>
<dbReference type="InterPro" id="IPR041645">
    <property type="entry name" value="ADAMTS_CR_2"/>
</dbReference>
<dbReference type="InterPro" id="IPR001762">
    <property type="entry name" value="Disintegrin_dom"/>
</dbReference>
<dbReference type="SMART" id="SM00050">
    <property type="entry name" value="DISIN"/>
    <property type="match status" value="1"/>
</dbReference>
<evidence type="ECO:0000313" key="14">
    <source>
        <dbReference type="Proteomes" id="UP001583280"/>
    </source>
</evidence>
<keyword evidence="2 8" id="KW-0479">Metal-binding</keyword>
<evidence type="ECO:0000256" key="6">
    <source>
        <dbReference type="ARBA" id="ARBA00023157"/>
    </source>
</evidence>
<evidence type="ECO:0008006" key="15">
    <source>
        <dbReference type="Google" id="ProtNLM"/>
    </source>
</evidence>
<feature type="binding site" evidence="8">
    <location>
        <position position="433"/>
    </location>
    <ligand>
        <name>Zn(2+)</name>
        <dbReference type="ChEBI" id="CHEBI:29105"/>
        <note>catalytic</note>
    </ligand>
</feature>
<evidence type="ECO:0000259" key="12">
    <source>
        <dbReference type="PROSITE" id="PS50215"/>
    </source>
</evidence>
<reference evidence="13 14" key="1">
    <citation type="journal article" date="2024" name="IMA Fungus">
        <title>IMA Genome - F19 : A genome assembly and annotation guide to empower mycologists, including annotated draft genome sequences of Ceratocystis pirilliformis, Diaporthe australafricana, Fusarium ophioides, Paecilomyces lecythidis, and Sporothrix stenoceras.</title>
        <authorList>
            <person name="Aylward J."/>
            <person name="Wilson A.M."/>
            <person name="Visagie C.M."/>
            <person name="Spraker J."/>
            <person name="Barnes I."/>
            <person name="Buitendag C."/>
            <person name="Ceriani C."/>
            <person name="Del Mar Angel L."/>
            <person name="du Plessis D."/>
            <person name="Fuchs T."/>
            <person name="Gasser K."/>
            <person name="Kramer D."/>
            <person name="Li W."/>
            <person name="Munsamy K."/>
            <person name="Piso A."/>
            <person name="Price J.L."/>
            <person name="Sonnekus B."/>
            <person name="Thomas C."/>
            <person name="van der Nest A."/>
            <person name="van Dijk A."/>
            <person name="van Heerden A."/>
            <person name="van Vuuren N."/>
            <person name="Yilmaz N."/>
            <person name="Duong T.A."/>
            <person name="van der Merwe N.A."/>
            <person name="Wingfield M.J."/>
            <person name="Wingfield B.D."/>
        </authorList>
    </citation>
    <scope>NUCLEOTIDE SEQUENCE [LARGE SCALE GENOMIC DNA]</scope>
    <source>
        <strain evidence="13 14">CMW 12675</strain>
    </source>
</reference>
<keyword evidence="14" id="KW-1185">Reference proteome</keyword>
<dbReference type="InterPro" id="IPR006586">
    <property type="entry name" value="ADAM_Cys-rich"/>
</dbReference>
<dbReference type="Gene3D" id="3.40.1620.60">
    <property type="match status" value="1"/>
</dbReference>
<dbReference type="InterPro" id="IPR036436">
    <property type="entry name" value="Disintegrin_dom_sf"/>
</dbReference>
<feature type="chain" id="PRO_5046820065" description="Disintegrin and metalloproteinase domain-containing protein B" evidence="10">
    <location>
        <begin position="23"/>
        <end position="780"/>
    </location>
</feature>
<comment type="caution">
    <text evidence="13">The sequence shown here is derived from an EMBL/GenBank/DDBJ whole genome shotgun (WGS) entry which is preliminary data.</text>
</comment>
<feature type="domain" description="Peptidase M12B" evidence="12">
    <location>
        <begin position="271"/>
        <end position="485"/>
    </location>
</feature>
<dbReference type="SUPFAM" id="SSF55486">
    <property type="entry name" value="Metalloproteases ('zincins'), catalytic domain"/>
    <property type="match status" value="1"/>
</dbReference>
<evidence type="ECO:0000313" key="13">
    <source>
        <dbReference type="EMBL" id="KAL1891246.1"/>
    </source>
</evidence>
<dbReference type="Pfam" id="PF13688">
    <property type="entry name" value="Reprolysin_5"/>
    <property type="match status" value="1"/>
</dbReference>
<dbReference type="PROSITE" id="PS50215">
    <property type="entry name" value="ADAM_MEPRO"/>
    <property type="match status" value="1"/>
</dbReference>
<sequence length="780" mass="84440">MVSCNLFKIAVAGLALLHSTFAHSVDRNPIRNVYVLEDPSIGTPSRHIHAYSYFDLNFVVNKQRVRLALEPNHDILHETLHITHLGQDGQISHTEPIERTDFKVFKGHAFIQHKGSSLWTQAGWARITFHRDGKDPIFEGAFRIDGDHHHIHSLKDYRRTKLDLDPDAEIGSQDPKDVMVLWKDSSIIADASGHELRRDLSANGCGADALRRNSEFDPLSNDNYHEETSLHSLSARFLFGRQMDNGQTGNNGAGVNLVDSIGSTTGCFSSRRVALIGIATDCTYRQQFEKESDMRTNIIRQINSVSAIYESTFNISLGIQNLTVTESSCPATTNPSVPWNVPCSSSVDISTRLNLFSAWRGRSIDTNAFWSLLTACNTSTAVGLAWLGQVCLSGSTSNGGSNETVASTNVIVRTSTEWQVMAHEIGHTFGAVHDCTVDACAQNLDETSRCCPLSSSTCDADGAYIMSPSTGNGITAFSPCSIGNICSAIGRSSVKTDCLTNNRNVETITGAQCGNGIVETGEDCDCGGETDCGGNSCCDPKTCRFTTNSECDPSNEDCCTDDCRLASSGTVCRSSTGPCDPEEVCNGTIATCPSNVFSDDGTSCGTNLRCASGQCTSRNQQCKAMMGSSTNTNNNDTRPCGQSNSCQMQCTSPNLRSGVCVEFAQTYLDGTPCGSGGLCRNGACNGQSMTRELRNFFQRNKHILIPVIASVGGLIVLMFIWSLCTSIRRRRRIASSRSMAKNHAHSMPMSQMAIHSYPAPMAYSSSGPVVSQYMPAERYG</sequence>
<evidence type="ECO:0000256" key="1">
    <source>
        <dbReference type="ARBA" id="ARBA00022670"/>
    </source>
</evidence>
<dbReference type="SUPFAM" id="SSF57552">
    <property type="entry name" value="Blood coagulation inhibitor (disintegrin)"/>
    <property type="match status" value="1"/>
</dbReference>
<dbReference type="CDD" id="cd04271">
    <property type="entry name" value="ZnMc_ADAM_fungal"/>
    <property type="match status" value="1"/>
</dbReference>
<dbReference type="InterPro" id="IPR034028">
    <property type="entry name" value="ZnMc_ADAM_fungal"/>
</dbReference>
<keyword evidence="10" id="KW-0732">Signal</keyword>
<dbReference type="Gene3D" id="4.10.70.10">
    <property type="entry name" value="Disintegrin domain"/>
    <property type="match status" value="1"/>
</dbReference>
<keyword evidence="4 8" id="KW-0862">Zinc</keyword>
<dbReference type="Pfam" id="PF00200">
    <property type="entry name" value="Disintegrin"/>
    <property type="match status" value="1"/>
</dbReference>
<evidence type="ECO:0000256" key="7">
    <source>
        <dbReference type="ARBA" id="ARBA00023180"/>
    </source>
</evidence>
<keyword evidence="5" id="KW-0482">Metalloprotease</keyword>
<keyword evidence="7" id="KW-0325">Glycoprotein</keyword>
<dbReference type="Gene3D" id="3.40.390.10">
    <property type="entry name" value="Collagenase (Catalytic Domain)"/>
    <property type="match status" value="1"/>
</dbReference>
<keyword evidence="1" id="KW-0645">Protease</keyword>
<comment type="caution">
    <text evidence="8">Lacks conserved residue(s) required for the propagation of feature annotation.</text>
</comment>
<dbReference type="Proteomes" id="UP001583280">
    <property type="component" value="Unassembled WGS sequence"/>
</dbReference>
<dbReference type="PANTHER" id="PTHR11905:SF159">
    <property type="entry name" value="ADAM METALLOPROTEASE"/>
    <property type="match status" value="1"/>
</dbReference>
<keyword evidence="9" id="KW-1133">Transmembrane helix</keyword>
<evidence type="ECO:0000256" key="8">
    <source>
        <dbReference type="PROSITE-ProRule" id="PRU00276"/>
    </source>
</evidence>
<keyword evidence="9" id="KW-0812">Transmembrane</keyword>
<evidence type="ECO:0000256" key="3">
    <source>
        <dbReference type="ARBA" id="ARBA00022801"/>
    </source>
</evidence>
<protein>
    <recommendedName>
        <fullName evidence="15">Disintegrin and metalloproteinase domain-containing protein B</fullName>
    </recommendedName>
</protein>
<feature type="binding site" evidence="8">
    <location>
        <position position="427"/>
    </location>
    <ligand>
        <name>Zn(2+)</name>
        <dbReference type="ChEBI" id="CHEBI:29105"/>
        <note>catalytic</note>
    </ligand>
</feature>
<evidence type="ECO:0000256" key="5">
    <source>
        <dbReference type="ARBA" id="ARBA00023049"/>
    </source>
</evidence>
<accession>A0ABR3YSB1</accession>
<feature type="signal peptide" evidence="10">
    <location>
        <begin position="1"/>
        <end position="22"/>
    </location>
</feature>
<dbReference type="Pfam" id="PF17771">
    <property type="entry name" value="ADAMTS_CR_2"/>
    <property type="match status" value="1"/>
</dbReference>
<organism evidence="13 14">
    <name type="scientific">Ceratocystis pirilliformis</name>
    <dbReference type="NCBI Taxonomy" id="259994"/>
    <lineage>
        <taxon>Eukaryota</taxon>
        <taxon>Fungi</taxon>
        <taxon>Dikarya</taxon>
        <taxon>Ascomycota</taxon>
        <taxon>Pezizomycotina</taxon>
        <taxon>Sordariomycetes</taxon>
        <taxon>Hypocreomycetidae</taxon>
        <taxon>Microascales</taxon>
        <taxon>Ceratocystidaceae</taxon>
        <taxon>Ceratocystis</taxon>
    </lineage>
</organism>
<feature type="active site" evidence="8">
    <location>
        <position position="424"/>
    </location>
</feature>
<evidence type="ECO:0000259" key="11">
    <source>
        <dbReference type="PROSITE" id="PS50214"/>
    </source>
</evidence>
<proteinExistence type="predicted"/>
<gene>
    <name evidence="13" type="ORF">Cpir12675_005036</name>
</gene>